<keyword evidence="3" id="KW-1185">Reference proteome</keyword>
<proteinExistence type="predicted"/>
<evidence type="ECO:0000313" key="2">
    <source>
        <dbReference type="EMBL" id="KAG9347837.1"/>
    </source>
</evidence>
<organism evidence="2 3">
    <name type="scientific">Albula glossodonta</name>
    <name type="common">roundjaw bonefish</name>
    <dbReference type="NCBI Taxonomy" id="121402"/>
    <lineage>
        <taxon>Eukaryota</taxon>
        <taxon>Metazoa</taxon>
        <taxon>Chordata</taxon>
        <taxon>Craniata</taxon>
        <taxon>Vertebrata</taxon>
        <taxon>Euteleostomi</taxon>
        <taxon>Actinopterygii</taxon>
        <taxon>Neopterygii</taxon>
        <taxon>Teleostei</taxon>
        <taxon>Albuliformes</taxon>
        <taxon>Albulidae</taxon>
        <taxon>Albula</taxon>
    </lineage>
</organism>
<comment type="caution">
    <text evidence="2">The sequence shown here is derived from an EMBL/GenBank/DDBJ whole genome shotgun (WGS) entry which is preliminary data.</text>
</comment>
<evidence type="ECO:0000313" key="3">
    <source>
        <dbReference type="Proteomes" id="UP000824540"/>
    </source>
</evidence>
<dbReference type="EMBL" id="JAFBMS010000012">
    <property type="protein sequence ID" value="KAG9347837.1"/>
    <property type="molecule type" value="Genomic_DNA"/>
</dbReference>
<accession>A0A8T2PGC3</accession>
<gene>
    <name evidence="2" type="ORF">JZ751_003853</name>
</gene>
<evidence type="ECO:0000256" key="1">
    <source>
        <dbReference type="SAM" id="MobiDB-lite"/>
    </source>
</evidence>
<dbReference type="AlphaFoldDB" id="A0A8T2PGC3"/>
<feature type="compositionally biased region" description="Basic and acidic residues" evidence="1">
    <location>
        <begin position="31"/>
        <end position="41"/>
    </location>
</feature>
<reference evidence="2" key="1">
    <citation type="thesis" date="2021" institute="BYU ScholarsArchive" country="Provo, UT, USA">
        <title>Applications of and Algorithms for Genome Assembly and Genomic Analyses with an Emphasis on Marine Teleosts.</title>
        <authorList>
            <person name="Pickett B.D."/>
        </authorList>
    </citation>
    <scope>NUCLEOTIDE SEQUENCE</scope>
    <source>
        <strain evidence="2">HI-2016</strain>
    </source>
</reference>
<protein>
    <submittedName>
        <fullName evidence="2">Uncharacterized protein</fullName>
    </submittedName>
</protein>
<dbReference type="Proteomes" id="UP000824540">
    <property type="component" value="Unassembled WGS sequence"/>
</dbReference>
<sequence length="60" mass="6603">MEEPYRNIPAAGEQGLEHLQDAPKGIQKQHCHAESQHRPEQLEGSPSGAPTSHNREPKPA</sequence>
<feature type="region of interest" description="Disordered" evidence="1">
    <location>
        <begin position="1"/>
        <end position="60"/>
    </location>
</feature>
<name>A0A8T2PGC3_9TELE</name>